<gene>
    <name evidence="2" type="ORF">NPIL_105261</name>
</gene>
<feature type="non-terminal residue" evidence="2">
    <location>
        <position position="142"/>
    </location>
</feature>
<feature type="compositionally biased region" description="Basic residues" evidence="1">
    <location>
        <begin position="112"/>
        <end position="122"/>
    </location>
</feature>
<accession>A0A8X6TCY7</accession>
<dbReference type="AlphaFoldDB" id="A0A8X6TCY7"/>
<feature type="region of interest" description="Disordered" evidence="1">
    <location>
        <begin position="106"/>
        <end position="142"/>
    </location>
</feature>
<dbReference type="Proteomes" id="UP000887013">
    <property type="component" value="Unassembled WGS sequence"/>
</dbReference>
<dbReference type="EMBL" id="BMAW01100428">
    <property type="protein sequence ID" value="GFS94932.1"/>
    <property type="molecule type" value="Genomic_DNA"/>
</dbReference>
<reference evidence="2" key="1">
    <citation type="submission" date="2020-08" db="EMBL/GenBank/DDBJ databases">
        <title>Multicomponent nature underlies the extraordinary mechanical properties of spider dragline silk.</title>
        <authorList>
            <person name="Kono N."/>
            <person name="Nakamura H."/>
            <person name="Mori M."/>
            <person name="Yoshida Y."/>
            <person name="Ohtoshi R."/>
            <person name="Malay A.D."/>
            <person name="Moran D.A.P."/>
            <person name="Tomita M."/>
            <person name="Numata K."/>
            <person name="Arakawa K."/>
        </authorList>
    </citation>
    <scope>NUCLEOTIDE SEQUENCE</scope>
</reference>
<evidence type="ECO:0000313" key="3">
    <source>
        <dbReference type="Proteomes" id="UP000887013"/>
    </source>
</evidence>
<keyword evidence="3" id="KW-1185">Reference proteome</keyword>
<evidence type="ECO:0000256" key="1">
    <source>
        <dbReference type="SAM" id="MobiDB-lite"/>
    </source>
</evidence>
<evidence type="ECO:0000313" key="2">
    <source>
        <dbReference type="EMBL" id="GFS94932.1"/>
    </source>
</evidence>
<name>A0A8X6TCY7_NEPPI</name>
<feature type="region of interest" description="Disordered" evidence="1">
    <location>
        <begin position="48"/>
        <end position="93"/>
    </location>
</feature>
<protein>
    <submittedName>
        <fullName evidence="2">Uncharacterized protein</fullName>
    </submittedName>
</protein>
<proteinExistence type="predicted"/>
<feature type="compositionally biased region" description="Polar residues" evidence="1">
    <location>
        <begin position="123"/>
        <end position="136"/>
    </location>
</feature>
<organism evidence="2 3">
    <name type="scientific">Nephila pilipes</name>
    <name type="common">Giant wood spider</name>
    <name type="synonym">Nephila maculata</name>
    <dbReference type="NCBI Taxonomy" id="299642"/>
    <lineage>
        <taxon>Eukaryota</taxon>
        <taxon>Metazoa</taxon>
        <taxon>Ecdysozoa</taxon>
        <taxon>Arthropoda</taxon>
        <taxon>Chelicerata</taxon>
        <taxon>Arachnida</taxon>
        <taxon>Araneae</taxon>
        <taxon>Araneomorphae</taxon>
        <taxon>Entelegynae</taxon>
        <taxon>Araneoidea</taxon>
        <taxon>Nephilidae</taxon>
        <taxon>Nephila</taxon>
    </lineage>
</organism>
<sequence>MTEEKLLNHIIMRLSPQVMDFVEVRNPTTKAQLVQLVEKSGTDIISKTRDEGVVETDELDGEGSRAEQVESEYRKGLAREESSKEKQWRCKRMRSEGSIEFSNNYEREYQSKRRPPGRKNWQKRSAPSSLIDNTVQRRPHGS</sequence>
<comment type="caution">
    <text evidence="2">The sequence shown here is derived from an EMBL/GenBank/DDBJ whole genome shotgun (WGS) entry which is preliminary data.</text>
</comment>
<feature type="compositionally biased region" description="Basic and acidic residues" evidence="1">
    <location>
        <begin position="62"/>
        <end position="93"/>
    </location>
</feature>